<name>A0A0D8XKX3_DICVI</name>
<proteinExistence type="predicted"/>
<reference evidence="2 3" key="1">
    <citation type="submission" date="2013-11" db="EMBL/GenBank/DDBJ databases">
        <title>Draft genome of the bovine lungworm Dictyocaulus viviparus.</title>
        <authorList>
            <person name="Mitreva M."/>
        </authorList>
    </citation>
    <scope>NUCLEOTIDE SEQUENCE [LARGE SCALE GENOMIC DNA]</scope>
    <source>
        <strain evidence="2 3">HannoverDv2000</strain>
    </source>
</reference>
<sequence length="69" mass="7592">MTFHNIGLHLIGLAFFIVLLFLLFIVCKIADKMASTPSTKSSSPNIRNSSISYEKESVALNLLPEGHSK</sequence>
<organism evidence="2 3">
    <name type="scientific">Dictyocaulus viviparus</name>
    <name type="common">Bovine lungworm</name>
    <dbReference type="NCBI Taxonomy" id="29172"/>
    <lineage>
        <taxon>Eukaryota</taxon>
        <taxon>Metazoa</taxon>
        <taxon>Ecdysozoa</taxon>
        <taxon>Nematoda</taxon>
        <taxon>Chromadorea</taxon>
        <taxon>Rhabditida</taxon>
        <taxon>Rhabditina</taxon>
        <taxon>Rhabditomorpha</taxon>
        <taxon>Strongyloidea</taxon>
        <taxon>Metastrongylidae</taxon>
        <taxon>Dictyocaulus</taxon>
    </lineage>
</organism>
<dbReference type="AlphaFoldDB" id="A0A0D8XKX3"/>
<evidence type="ECO:0000256" key="1">
    <source>
        <dbReference type="SAM" id="Phobius"/>
    </source>
</evidence>
<keyword evidence="3" id="KW-1185">Reference proteome</keyword>
<protein>
    <submittedName>
        <fullName evidence="2">Uncharacterized protein</fullName>
    </submittedName>
</protein>
<gene>
    <name evidence="2" type="ORF">DICVIV_09487</name>
</gene>
<keyword evidence="1" id="KW-0812">Transmembrane</keyword>
<dbReference type="Proteomes" id="UP000053766">
    <property type="component" value="Unassembled WGS sequence"/>
</dbReference>
<reference evidence="3" key="2">
    <citation type="journal article" date="2016" name="Sci. Rep.">
        <title>Dictyocaulus viviparus genome, variome and transcriptome elucidate lungworm biology and support future intervention.</title>
        <authorList>
            <person name="McNulty S.N."/>
            <person name="Strube C."/>
            <person name="Rosa B.A."/>
            <person name="Martin J.C."/>
            <person name="Tyagi R."/>
            <person name="Choi Y.J."/>
            <person name="Wang Q."/>
            <person name="Hallsworth Pepin K."/>
            <person name="Zhang X."/>
            <person name="Ozersky P."/>
            <person name="Wilson R.K."/>
            <person name="Sternberg P.W."/>
            <person name="Gasser R.B."/>
            <person name="Mitreva M."/>
        </authorList>
    </citation>
    <scope>NUCLEOTIDE SEQUENCE [LARGE SCALE GENOMIC DNA]</scope>
    <source>
        <strain evidence="3">HannoverDv2000</strain>
    </source>
</reference>
<keyword evidence="1" id="KW-1133">Transmembrane helix</keyword>
<accession>A0A0D8XKX3</accession>
<evidence type="ECO:0000313" key="3">
    <source>
        <dbReference type="Proteomes" id="UP000053766"/>
    </source>
</evidence>
<feature type="transmembrane region" description="Helical" evidence="1">
    <location>
        <begin position="6"/>
        <end position="27"/>
    </location>
</feature>
<keyword evidence="1" id="KW-0472">Membrane</keyword>
<dbReference type="EMBL" id="KN716469">
    <property type="protein sequence ID" value="KJH44479.1"/>
    <property type="molecule type" value="Genomic_DNA"/>
</dbReference>
<evidence type="ECO:0000313" key="2">
    <source>
        <dbReference type="EMBL" id="KJH44479.1"/>
    </source>
</evidence>